<reference evidence="1 2" key="1">
    <citation type="journal article" date="2020" name="IScience">
        <title>Genome Sequencing of the Endangered Kingdonia uniflora (Circaeasteraceae, Ranunculales) Reveals Potential Mechanisms of Evolutionary Specialization.</title>
        <authorList>
            <person name="Sun Y."/>
            <person name="Deng T."/>
            <person name="Zhang A."/>
            <person name="Moore M.J."/>
            <person name="Landis J.B."/>
            <person name="Lin N."/>
            <person name="Zhang H."/>
            <person name="Zhang X."/>
            <person name="Huang J."/>
            <person name="Zhang X."/>
            <person name="Sun H."/>
            <person name="Wang H."/>
        </authorList>
    </citation>
    <scope>NUCLEOTIDE SEQUENCE [LARGE SCALE GENOMIC DNA]</scope>
    <source>
        <strain evidence="1">TB1705</strain>
        <tissue evidence="1">Leaf</tissue>
    </source>
</reference>
<keyword evidence="2" id="KW-1185">Reference proteome</keyword>
<gene>
    <name evidence="1" type="ORF">GIB67_011505</name>
</gene>
<dbReference type="EMBL" id="JACGCM010000704">
    <property type="protein sequence ID" value="KAF6168120.1"/>
    <property type="molecule type" value="Genomic_DNA"/>
</dbReference>
<protein>
    <submittedName>
        <fullName evidence="1">Uncharacterized protein</fullName>
    </submittedName>
</protein>
<dbReference type="AlphaFoldDB" id="A0A7J7NM70"/>
<dbReference type="OrthoDB" id="1742456at2759"/>
<organism evidence="1 2">
    <name type="scientific">Kingdonia uniflora</name>
    <dbReference type="NCBI Taxonomy" id="39325"/>
    <lineage>
        <taxon>Eukaryota</taxon>
        <taxon>Viridiplantae</taxon>
        <taxon>Streptophyta</taxon>
        <taxon>Embryophyta</taxon>
        <taxon>Tracheophyta</taxon>
        <taxon>Spermatophyta</taxon>
        <taxon>Magnoliopsida</taxon>
        <taxon>Ranunculales</taxon>
        <taxon>Circaeasteraceae</taxon>
        <taxon>Kingdonia</taxon>
    </lineage>
</organism>
<evidence type="ECO:0000313" key="2">
    <source>
        <dbReference type="Proteomes" id="UP000541444"/>
    </source>
</evidence>
<accession>A0A7J7NM70</accession>
<comment type="caution">
    <text evidence="1">The sequence shown here is derived from an EMBL/GenBank/DDBJ whole genome shotgun (WGS) entry which is preliminary data.</text>
</comment>
<dbReference type="Proteomes" id="UP000541444">
    <property type="component" value="Unassembled WGS sequence"/>
</dbReference>
<proteinExistence type="predicted"/>
<sequence>MLNGLNEGGKDLSWQKWSYKIRLAGEELKLHSISGSSTVEWVEGREKKIGHSFAKHKILRNMYKGDNGQTINYTKVPFRELIILE</sequence>
<feature type="non-terminal residue" evidence="1">
    <location>
        <position position="1"/>
    </location>
</feature>
<evidence type="ECO:0000313" key="1">
    <source>
        <dbReference type="EMBL" id="KAF6168120.1"/>
    </source>
</evidence>
<name>A0A7J7NM70_9MAGN</name>